<sequence length="371" mass="42574">MFSQVVGQTDIKERLLQEAQAGRVPHALLLSGSSGCGKLALAVSYAQYLLCHRPGAHDACGECPSCRTFTHFVHPDLHFVFPIIKYKTAESSVCDVYLDAWRKRLQAGLYFDLNDWLGDMKAENQQALIYAAEAAQIQRKLALKSTLGGRKAMIVWMPEKMNAECANKLLKLIEEPPEQTNFLLVSDEPEKILPTILSRTQQIEVKGIDHESLVEALRKTHPTEDVEALARNARGSYTAALKSLDASRDNLLFFDLFVMLMRLSYQRKIKDMRKWSEQIAGMGRERQKNFLTYCQRLVRENFIYNFRRPELNYLTAQEGDFAKNFARFVNERNVIKIMDELSDAQQDIEQNVNPRIVFFDFALKMIVLLIQ</sequence>
<reference evidence="1" key="1">
    <citation type="submission" date="2019-11" db="EMBL/GenBank/DDBJ databases">
        <authorList>
            <person name="Feng L."/>
        </authorList>
    </citation>
    <scope>NUCLEOTIDE SEQUENCE</scope>
    <source>
        <strain evidence="1">PclaraLFYP37</strain>
    </source>
</reference>
<keyword evidence="1" id="KW-0548">Nucleotidyltransferase</keyword>
<dbReference type="PANTHER" id="PTHR11669">
    <property type="entry name" value="REPLICATION FACTOR C / DNA POLYMERASE III GAMMA-TAU SUBUNIT"/>
    <property type="match status" value="1"/>
</dbReference>
<dbReference type="GO" id="GO:0006261">
    <property type="term" value="P:DNA-templated DNA replication"/>
    <property type="evidence" value="ECO:0007669"/>
    <property type="project" value="TreeGrafter"/>
</dbReference>
<dbReference type="InterPro" id="IPR027417">
    <property type="entry name" value="P-loop_NTPase"/>
</dbReference>
<dbReference type="InterPro" id="IPR050238">
    <property type="entry name" value="DNA_Rep/Repair_Clamp_Loader"/>
</dbReference>
<proteinExistence type="predicted"/>
<evidence type="ECO:0000313" key="1">
    <source>
        <dbReference type="EMBL" id="VYU32605.1"/>
    </source>
</evidence>
<organism evidence="1">
    <name type="scientific">Paraprevotella clara</name>
    <dbReference type="NCBI Taxonomy" id="454154"/>
    <lineage>
        <taxon>Bacteria</taxon>
        <taxon>Pseudomonadati</taxon>
        <taxon>Bacteroidota</taxon>
        <taxon>Bacteroidia</taxon>
        <taxon>Bacteroidales</taxon>
        <taxon>Prevotellaceae</taxon>
        <taxon>Paraprevotella</taxon>
    </lineage>
</organism>
<dbReference type="PANTHER" id="PTHR11669:SF8">
    <property type="entry name" value="DNA POLYMERASE III SUBUNIT DELTA"/>
    <property type="match status" value="1"/>
</dbReference>
<name>A0A6N3DXF6_9BACT</name>
<dbReference type="EC" id="2.7.7.7" evidence="1"/>
<dbReference type="SUPFAM" id="SSF52540">
    <property type="entry name" value="P-loop containing nucleoside triphosphate hydrolases"/>
    <property type="match status" value="1"/>
</dbReference>
<keyword evidence="1" id="KW-0808">Transferase</keyword>
<protein>
    <submittedName>
        <fullName evidence="1">DNA polymerase III subunit delta</fullName>
        <ecNumber evidence="1">2.7.7.7</ecNumber>
    </submittedName>
</protein>
<gene>
    <name evidence="1" type="primary">holB</name>
    <name evidence="1" type="ORF">PCLFYP37_02521</name>
</gene>
<dbReference type="Pfam" id="PF13177">
    <property type="entry name" value="DNA_pol3_delta2"/>
    <property type="match status" value="1"/>
</dbReference>
<dbReference type="GO" id="GO:0003887">
    <property type="term" value="F:DNA-directed DNA polymerase activity"/>
    <property type="evidence" value="ECO:0007669"/>
    <property type="project" value="UniProtKB-EC"/>
</dbReference>
<dbReference type="AlphaFoldDB" id="A0A6N3DXF6"/>
<dbReference type="Gene3D" id="3.40.50.300">
    <property type="entry name" value="P-loop containing nucleotide triphosphate hydrolases"/>
    <property type="match status" value="1"/>
</dbReference>
<dbReference type="EMBL" id="CACRUT010000015">
    <property type="protein sequence ID" value="VYU32605.1"/>
    <property type="molecule type" value="Genomic_DNA"/>
</dbReference>
<accession>A0A6N3DXF6</accession>
<dbReference type="RefSeq" id="WP_302975089.1">
    <property type="nucleotide sequence ID" value="NZ_CACRUT010000015.1"/>
</dbReference>